<dbReference type="Proteomes" id="UP000463388">
    <property type="component" value="Unassembled WGS sequence"/>
</dbReference>
<name>A0A6N8JNI5_9ACTN</name>
<dbReference type="PANTHER" id="PTHR44688">
    <property type="entry name" value="DNA-BINDING TRANSCRIPTIONAL ACTIVATOR DEVR_DOSR"/>
    <property type="match status" value="1"/>
</dbReference>
<feature type="transmembrane region" description="Helical" evidence="4">
    <location>
        <begin position="275"/>
        <end position="295"/>
    </location>
</feature>
<keyword evidence="4" id="KW-0812">Transmembrane</keyword>
<feature type="transmembrane region" description="Helical" evidence="4">
    <location>
        <begin position="159"/>
        <end position="178"/>
    </location>
</feature>
<sequence length="528" mass="55670">MSKRMAPLGAALAVGLCLAARETRLYTAVYNYPGLTLEAMLLNVAVCALLFAAAFPLLRREGDRRSLVALFAALTLLQEVAVAAQSAQAAGLLPAEMSAMLGWCAPWGESYTVGLVVIAVAAARAFGERSMRVFVAGFAVSGLLQLACALLKWEVALALISLFPLAALACFALFAEALGKEAAEEAAGNRAAGAASTSATGPDEAAGAPATAGIADIPASAAAPATAGTGLELFGWRSSRSETGALLTSFFLMGALLISTHATRMGYQDGGAYSMAIQVLSGLGGITAAALLSVLHRHFAGMTRLALVYLLVLPALLVALYATSLFQNIAVLSLLVFFHRFVYGLVYYFLWLLCLAPRGTTRLSDRFVLSFFVLKMGWAVGVLFFMILPTLYSDGPWSALLIGFFFALGAVDAFLLIGMLRTAEKRAGASDPMGGDGIDAVAPATTDGVPEPSLTYEEACRRVIATYALTKREGEVLAYLGKGRTAAYIMKQMYISDGTTRTHIDHIYKKLGIHSQQALIDIIEQAGS</sequence>
<feature type="transmembrane region" description="Helical" evidence="4">
    <location>
        <begin position="35"/>
        <end position="55"/>
    </location>
</feature>
<dbReference type="GO" id="GO:0006355">
    <property type="term" value="P:regulation of DNA-templated transcription"/>
    <property type="evidence" value="ECO:0007669"/>
    <property type="project" value="InterPro"/>
</dbReference>
<feature type="transmembrane region" description="Helical" evidence="4">
    <location>
        <begin position="107"/>
        <end position="126"/>
    </location>
</feature>
<evidence type="ECO:0000313" key="7">
    <source>
        <dbReference type="Proteomes" id="UP000463388"/>
    </source>
</evidence>
<evidence type="ECO:0000313" key="6">
    <source>
        <dbReference type="EMBL" id="MVX60614.1"/>
    </source>
</evidence>
<feature type="domain" description="HTH luxR-type" evidence="5">
    <location>
        <begin position="462"/>
        <end position="527"/>
    </location>
</feature>
<dbReference type="AlphaFoldDB" id="A0A6N8JNI5"/>
<accession>A0A6N8JNI5</accession>
<dbReference type="OrthoDB" id="9815744at2"/>
<dbReference type="SMART" id="SM00421">
    <property type="entry name" value="HTH_LUXR"/>
    <property type="match status" value="1"/>
</dbReference>
<feature type="transmembrane region" description="Helical" evidence="4">
    <location>
        <begin position="367"/>
        <end position="391"/>
    </location>
</feature>
<evidence type="ECO:0000259" key="5">
    <source>
        <dbReference type="PROSITE" id="PS50043"/>
    </source>
</evidence>
<dbReference type="InterPro" id="IPR036388">
    <property type="entry name" value="WH-like_DNA-bd_sf"/>
</dbReference>
<gene>
    <name evidence="6" type="ORF">GKZ27_03945</name>
</gene>
<dbReference type="EMBL" id="WSRR01000005">
    <property type="protein sequence ID" value="MVX60614.1"/>
    <property type="molecule type" value="Genomic_DNA"/>
</dbReference>
<dbReference type="Pfam" id="PF00196">
    <property type="entry name" value="GerE"/>
    <property type="match status" value="1"/>
</dbReference>
<dbReference type="PRINTS" id="PR00038">
    <property type="entry name" value="HTHLUXR"/>
</dbReference>
<reference evidence="6 7" key="1">
    <citation type="submission" date="2019-12" db="EMBL/GenBank/DDBJ databases">
        <title>Microbes associate with the intestines of laboratory mice.</title>
        <authorList>
            <person name="Navarre W."/>
            <person name="Wong E."/>
        </authorList>
    </citation>
    <scope>NUCLEOTIDE SEQUENCE [LARGE SCALE GENOMIC DNA]</scope>
    <source>
        <strain evidence="6 7">NM66_B29</strain>
    </source>
</reference>
<dbReference type="SUPFAM" id="SSF46894">
    <property type="entry name" value="C-terminal effector domain of the bipartite response regulators"/>
    <property type="match status" value="1"/>
</dbReference>
<feature type="transmembrane region" description="Helical" evidence="4">
    <location>
        <begin position="133"/>
        <end position="153"/>
    </location>
</feature>
<dbReference type="PANTHER" id="PTHR44688:SF16">
    <property type="entry name" value="DNA-BINDING TRANSCRIPTIONAL ACTIVATOR DEVR_DOSR"/>
    <property type="match status" value="1"/>
</dbReference>
<comment type="caution">
    <text evidence="6">The sequence shown here is derived from an EMBL/GenBank/DDBJ whole genome shotgun (WGS) entry which is preliminary data.</text>
</comment>
<feature type="transmembrane region" description="Helical" evidence="4">
    <location>
        <begin position="397"/>
        <end position="417"/>
    </location>
</feature>
<keyword evidence="4" id="KW-1133">Transmembrane helix</keyword>
<keyword evidence="4" id="KW-0472">Membrane</keyword>
<dbReference type="GO" id="GO:0003677">
    <property type="term" value="F:DNA binding"/>
    <property type="evidence" value="ECO:0007669"/>
    <property type="project" value="UniProtKB-KW"/>
</dbReference>
<keyword evidence="7" id="KW-1185">Reference proteome</keyword>
<dbReference type="Gene3D" id="1.10.10.10">
    <property type="entry name" value="Winged helix-like DNA-binding domain superfamily/Winged helix DNA-binding domain"/>
    <property type="match status" value="1"/>
</dbReference>
<keyword evidence="3" id="KW-0804">Transcription</keyword>
<evidence type="ECO:0000256" key="3">
    <source>
        <dbReference type="ARBA" id="ARBA00023163"/>
    </source>
</evidence>
<proteinExistence type="predicted"/>
<dbReference type="CDD" id="cd06170">
    <property type="entry name" value="LuxR_C_like"/>
    <property type="match status" value="1"/>
</dbReference>
<feature type="transmembrane region" description="Helical" evidence="4">
    <location>
        <begin position="244"/>
        <end position="263"/>
    </location>
</feature>
<feature type="transmembrane region" description="Helical" evidence="4">
    <location>
        <begin position="67"/>
        <end position="87"/>
    </location>
</feature>
<evidence type="ECO:0000256" key="4">
    <source>
        <dbReference type="SAM" id="Phobius"/>
    </source>
</evidence>
<keyword evidence="1" id="KW-0805">Transcription regulation</keyword>
<protein>
    <recommendedName>
        <fullName evidence="5">HTH luxR-type domain-containing protein</fullName>
    </recommendedName>
</protein>
<feature type="transmembrane region" description="Helical" evidence="4">
    <location>
        <begin position="332"/>
        <end position="355"/>
    </location>
</feature>
<evidence type="ECO:0000256" key="2">
    <source>
        <dbReference type="ARBA" id="ARBA00023125"/>
    </source>
</evidence>
<evidence type="ECO:0000256" key="1">
    <source>
        <dbReference type="ARBA" id="ARBA00023015"/>
    </source>
</evidence>
<dbReference type="InterPro" id="IPR000792">
    <property type="entry name" value="Tscrpt_reg_LuxR_C"/>
</dbReference>
<organism evidence="6 7">
    <name type="scientific">Adlercreutzia mucosicola</name>
    <dbReference type="NCBI Taxonomy" id="580026"/>
    <lineage>
        <taxon>Bacteria</taxon>
        <taxon>Bacillati</taxon>
        <taxon>Actinomycetota</taxon>
        <taxon>Coriobacteriia</taxon>
        <taxon>Eggerthellales</taxon>
        <taxon>Eggerthellaceae</taxon>
        <taxon>Adlercreutzia</taxon>
    </lineage>
</organism>
<feature type="transmembrane region" description="Helical" evidence="4">
    <location>
        <begin position="307"/>
        <end position="326"/>
    </location>
</feature>
<keyword evidence="2" id="KW-0238">DNA-binding</keyword>
<dbReference type="InterPro" id="IPR016032">
    <property type="entry name" value="Sig_transdc_resp-reg_C-effctor"/>
</dbReference>
<dbReference type="RefSeq" id="WP_160345200.1">
    <property type="nucleotide sequence ID" value="NZ_WSRR01000005.1"/>
</dbReference>
<dbReference type="PROSITE" id="PS50043">
    <property type="entry name" value="HTH_LUXR_2"/>
    <property type="match status" value="1"/>
</dbReference>